<evidence type="ECO:0000256" key="5">
    <source>
        <dbReference type="ARBA" id="ARBA00022692"/>
    </source>
</evidence>
<evidence type="ECO:0000259" key="15">
    <source>
        <dbReference type="Pfam" id="PF07715"/>
    </source>
</evidence>
<keyword evidence="17" id="KW-1185">Reference proteome</keyword>
<comment type="caution">
    <text evidence="16">The sequence shown here is derived from an EMBL/GenBank/DDBJ whole genome shotgun (WGS) entry which is preliminary data.</text>
</comment>
<keyword evidence="10 11" id="KW-0998">Cell outer membrane</keyword>
<dbReference type="InterPro" id="IPR012910">
    <property type="entry name" value="Plug_dom"/>
</dbReference>
<dbReference type="GO" id="GO:0009279">
    <property type="term" value="C:cell outer membrane"/>
    <property type="evidence" value="ECO:0007669"/>
    <property type="project" value="UniProtKB-SubCell"/>
</dbReference>
<keyword evidence="3 11" id="KW-1134">Transmembrane beta strand</keyword>
<evidence type="ECO:0000256" key="12">
    <source>
        <dbReference type="RuleBase" id="RU003357"/>
    </source>
</evidence>
<dbReference type="SUPFAM" id="SSF56935">
    <property type="entry name" value="Porins"/>
    <property type="match status" value="1"/>
</dbReference>
<gene>
    <name evidence="16" type="ORF">DDZ18_13255</name>
</gene>
<dbReference type="InterPro" id="IPR039426">
    <property type="entry name" value="TonB-dep_rcpt-like"/>
</dbReference>
<dbReference type="PANTHER" id="PTHR32552">
    <property type="entry name" value="FERRICHROME IRON RECEPTOR-RELATED"/>
    <property type="match status" value="1"/>
</dbReference>
<keyword evidence="8 12" id="KW-0798">TonB box</keyword>
<evidence type="ECO:0000256" key="4">
    <source>
        <dbReference type="ARBA" id="ARBA00022496"/>
    </source>
</evidence>
<evidence type="ECO:0000313" key="17">
    <source>
        <dbReference type="Proteomes" id="UP000245168"/>
    </source>
</evidence>
<feature type="signal peptide" evidence="13">
    <location>
        <begin position="1"/>
        <end position="26"/>
    </location>
</feature>
<proteinExistence type="inferred from homology"/>
<keyword evidence="13" id="KW-0732">Signal</keyword>
<dbReference type="Gene3D" id="2.40.170.20">
    <property type="entry name" value="TonB-dependent receptor, beta-barrel domain"/>
    <property type="match status" value="3"/>
</dbReference>
<comment type="similarity">
    <text evidence="11 12">Belongs to the TonB-dependent receptor family.</text>
</comment>
<reference evidence="17" key="1">
    <citation type="submission" date="2018-05" db="EMBL/GenBank/DDBJ databases">
        <authorList>
            <person name="Liu B.-T."/>
        </authorList>
    </citation>
    <scope>NUCLEOTIDE SEQUENCE [LARGE SCALE GENOMIC DNA]</scope>
    <source>
        <strain evidence="17">WD6-1</strain>
    </source>
</reference>
<evidence type="ECO:0000256" key="7">
    <source>
        <dbReference type="ARBA" id="ARBA00023065"/>
    </source>
</evidence>
<evidence type="ECO:0000256" key="10">
    <source>
        <dbReference type="ARBA" id="ARBA00023237"/>
    </source>
</evidence>
<keyword evidence="16" id="KW-0675">Receptor</keyword>
<keyword evidence="6" id="KW-0408">Iron</keyword>
<protein>
    <submittedName>
        <fullName evidence="16">TonB-dependent receptor</fullName>
    </submittedName>
</protein>
<evidence type="ECO:0000256" key="3">
    <source>
        <dbReference type="ARBA" id="ARBA00022452"/>
    </source>
</evidence>
<keyword evidence="4" id="KW-0410">Iron transport</keyword>
<dbReference type="PANTHER" id="PTHR32552:SF81">
    <property type="entry name" value="TONB-DEPENDENT OUTER MEMBRANE RECEPTOR"/>
    <property type="match status" value="1"/>
</dbReference>
<dbReference type="GO" id="GO:0006826">
    <property type="term" value="P:iron ion transport"/>
    <property type="evidence" value="ECO:0007669"/>
    <property type="project" value="UniProtKB-KW"/>
</dbReference>
<evidence type="ECO:0000256" key="9">
    <source>
        <dbReference type="ARBA" id="ARBA00023136"/>
    </source>
</evidence>
<dbReference type="OrthoDB" id="7313036at2"/>
<dbReference type="Pfam" id="PF00593">
    <property type="entry name" value="TonB_dep_Rec_b-barrel"/>
    <property type="match status" value="1"/>
</dbReference>
<name>A0A2U2BQV3_9PROT</name>
<dbReference type="AlphaFoldDB" id="A0A2U2BQV3"/>
<dbReference type="PROSITE" id="PS52016">
    <property type="entry name" value="TONB_DEPENDENT_REC_3"/>
    <property type="match status" value="1"/>
</dbReference>
<keyword evidence="2 11" id="KW-0813">Transport</keyword>
<keyword evidence="9 11" id="KW-0472">Membrane</keyword>
<evidence type="ECO:0000256" key="13">
    <source>
        <dbReference type="SAM" id="SignalP"/>
    </source>
</evidence>
<dbReference type="InterPro" id="IPR000531">
    <property type="entry name" value="Beta-barrel_TonB"/>
</dbReference>
<evidence type="ECO:0000256" key="11">
    <source>
        <dbReference type="PROSITE-ProRule" id="PRU01360"/>
    </source>
</evidence>
<evidence type="ECO:0000256" key="1">
    <source>
        <dbReference type="ARBA" id="ARBA00004571"/>
    </source>
</evidence>
<comment type="subcellular location">
    <subcellularLocation>
        <location evidence="1 11">Cell outer membrane</location>
        <topology evidence="1 11">Multi-pass membrane protein</topology>
    </subcellularLocation>
</comment>
<evidence type="ECO:0000256" key="2">
    <source>
        <dbReference type="ARBA" id="ARBA00022448"/>
    </source>
</evidence>
<feature type="domain" description="TonB-dependent receptor plug" evidence="15">
    <location>
        <begin position="42"/>
        <end position="150"/>
    </location>
</feature>
<dbReference type="EMBL" id="QEXV01000007">
    <property type="protein sequence ID" value="PWE16385.1"/>
    <property type="molecule type" value="Genomic_DNA"/>
</dbReference>
<feature type="domain" description="TonB-dependent receptor-like beta-barrel" evidence="14">
    <location>
        <begin position="602"/>
        <end position="865"/>
    </location>
</feature>
<evidence type="ECO:0000313" key="16">
    <source>
        <dbReference type="EMBL" id="PWE16385.1"/>
    </source>
</evidence>
<sequence>MKRFTKSAALGATALAAGLVSTAAQAQVEVITVTAQKREQTLQETPVSVAVVSDTQLQQSQIRDAADLQTLVPSLRVAEFAASTNTEFALRGVGTSSFNPGLEPSVGVFVDGVYRPRTGAAINDFLSLERVEVIRGPQSTLFGRNTPAGVVSFITKEPEFELGGDAELTFGNYGQFVAKGTVTGPLVEDRLAFRLDATTHSNDGYLTNVPDGRDMNNRDRQNYRGQLLFTPNANTRIRFIADYGEIDENCCAAPFAYYDPVDLAALVGLGGTAVPPNPHGGFIAVDGDVNTMLETAGASVQLDHEFENFTFTSITAYRTYDEDQNIDADFSDLDLVSRRPIGQDYNSFTQEFRLTSTGDNRIDWMTGFFFYDNELEFSNATPYGVDSRTFFDAASAPQVAPIVSALGLPAGTGGVTLLEAFLNSNNATGVGTLAPLPSGNPALPLVPAEGYVDTTHGLIGEQYGYDTQSWSVFGQLDFNITDRFTFTVGGRYSEEDKHMSSDVNVYDPISAFSFADLGQDLRLVSPTTCLNPAVGDSCAYLVPSLLFGQAQAEALGGDPTLLNTLTALGISPTTPLTDAQASNPDLNPLLGFRAFQNFPPVNSSDFPTDRSDDNFSWNAIASYDVTNNLNLYASYSTGYKPGGFNISYNAAFTGAFEFQEETAESWEIGAKGSLLENTLTYAITYFDQEIEDFQSNNFVGNGFALENAGSIQVSGLEFEGFWAPTDRLFFTGGFTYLFESKYGDYPFAPCPDDFDASDPFFQLCVPGNERTNPFGVTALFNDLSGDDRGNSEFVGSITGTYVHPIGDNMEAFIRGEARHTSEYALTTGLDPRPFANQDDFTLYNASVGIGAADEAWQLQLWSRNITDEEYAKGGFPSVGYLGTSFNQYPGDPMTYGLTLRVRY</sequence>
<accession>A0A2U2BQV3</accession>
<feature type="chain" id="PRO_5015755562" evidence="13">
    <location>
        <begin position="27"/>
        <end position="903"/>
    </location>
</feature>
<organism evidence="16 17">
    <name type="scientific">Marinicauda salina</name>
    <dbReference type="NCBI Taxonomy" id="2135793"/>
    <lineage>
        <taxon>Bacteria</taxon>
        <taxon>Pseudomonadati</taxon>
        <taxon>Pseudomonadota</taxon>
        <taxon>Alphaproteobacteria</taxon>
        <taxon>Maricaulales</taxon>
        <taxon>Maricaulaceae</taxon>
        <taxon>Marinicauda</taxon>
    </lineage>
</organism>
<dbReference type="InterPro" id="IPR036942">
    <property type="entry name" value="Beta-barrel_TonB_sf"/>
</dbReference>
<dbReference type="Pfam" id="PF07715">
    <property type="entry name" value="Plug"/>
    <property type="match status" value="1"/>
</dbReference>
<evidence type="ECO:0000256" key="8">
    <source>
        <dbReference type="ARBA" id="ARBA00023077"/>
    </source>
</evidence>
<evidence type="ECO:0000256" key="6">
    <source>
        <dbReference type="ARBA" id="ARBA00023004"/>
    </source>
</evidence>
<keyword evidence="7" id="KW-0406">Ion transport</keyword>
<dbReference type="Proteomes" id="UP000245168">
    <property type="component" value="Unassembled WGS sequence"/>
</dbReference>
<keyword evidence="5 11" id="KW-0812">Transmembrane</keyword>
<evidence type="ECO:0000259" key="14">
    <source>
        <dbReference type="Pfam" id="PF00593"/>
    </source>
</evidence>
<dbReference type="RefSeq" id="WP_109253887.1">
    <property type="nucleotide sequence ID" value="NZ_QEXV01000007.1"/>
</dbReference>